<protein>
    <submittedName>
        <fullName evidence="2">Autoinducer 2-binding protein LuxP</fullName>
    </submittedName>
</protein>
<sequence>MPEARQPVARMRGVTAPNGVDPDLYAGGAPTISGDDRAGGERSGRAGGGLVHPLRRPARPIQDAGAAMAMTGVEALPGARQGDIVSPDRGGVGRDIDAIRRRELGATLMRMGDDAGAATAEAIGPRRGGRADEPPFVFLRRILVAHGGRSEEETDAPGREAFRFSPVGAHER</sequence>
<accession>A0A1H4F4B3</accession>
<evidence type="ECO:0000313" key="2">
    <source>
        <dbReference type="EMBL" id="SEA92186.1"/>
    </source>
</evidence>
<feature type="region of interest" description="Disordered" evidence="1">
    <location>
        <begin position="1"/>
        <end position="59"/>
    </location>
</feature>
<organism evidence="2 3">
    <name type="scientific">Rubrimonas cliftonensis</name>
    <dbReference type="NCBI Taxonomy" id="89524"/>
    <lineage>
        <taxon>Bacteria</taxon>
        <taxon>Pseudomonadati</taxon>
        <taxon>Pseudomonadota</taxon>
        <taxon>Alphaproteobacteria</taxon>
        <taxon>Rhodobacterales</taxon>
        <taxon>Paracoccaceae</taxon>
        <taxon>Rubrimonas</taxon>
    </lineage>
</organism>
<feature type="region of interest" description="Disordered" evidence="1">
    <location>
        <begin position="148"/>
        <end position="172"/>
    </location>
</feature>
<dbReference type="AlphaFoldDB" id="A0A1H4F4B3"/>
<dbReference type="EMBL" id="FNQM01000018">
    <property type="protein sequence ID" value="SEA92186.1"/>
    <property type="molecule type" value="Genomic_DNA"/>
</dbReference>
<feature type="compositionally biased region" description="Basic and acidic residues" evidence="1">
    <location>
        <begin position="34"/>
        <end position="44"/>
    </location>
</feature>
<reference evidence="2 3" key="1">
    <citation type="submission" date="2016-10" db="EMBL/GenBank/DDBJ databases">
        <authorList>
            <person name="de Groot N.N."/>
        </authorList>
    </citation>
    <scope>NUCLEOTIDE SEQUENCE [LARGE SCALE GENOMIC DNA]</scope>
    <source>
        <strain evidence="2 3">DSM 15345</strain>
    </source>
</reference>
<name>A0A1H4F4B3_9RHOB</name>
<evidence type="ECO:0000256" key="1">
    <source>
        <dbReference type="SAM" id="MobiDB-lite"/>
    </source>
</evidence>
<evidence type="ECO:0000313" key="3">
    <source>
        <dbReference type="Proteomes" id="UP000198703"/>
    </source>
</evidence>
<proteinExistence type="predicted"/>
<keyword evidence="3" id="KW-1185">Reference proteome</keyword>
<dbReference type="Proteomes" id="UP000198703">
    <property type="component" value="Unassembled WGS sequence"/>
</dbReference>
<gene>
    <name evidence="2" type="ORF">SAMN05444370_11840</name>
</gene>
<feature type="compositionally biased region" description="Basic and acidic residues" evidence="1">
    <location>
        <begin position="148"/>
        <end position="162"/>
    </location>
</feature>
<dbReference type="STRING" id="89524.SAMN05444370_11840"/>